<dbReference type="PANTHER" id="PTHR12083:SF9">
    <property type="entry name" value="BIFUNCTIONAL POLYNUCLEOTIDE PHOSPHATASE_KINASE"/>
    <property type="match status" value="1"/>
</dbReference>
<sequence length="93" mass="10681">YIDVAKKFNVSCKCFVLNVSVELAKHNNIFRQIIGTNDSHKNVNDIVILGSNKAYVKPTMDEGFSEIVYVSFKPLFNDSDGNEKLYHYYLLDK</sequence>
<dbReference type="GO" id="GO:0046404">
    <property type="term" value="F:ATP-dependent polydeoxyribonucleotide 5'-hydroxyl-kinase activity"/>
    <property type="evidence" value="ECO:0007669"/>
    <property type="project" value="TreeGrafter"/>
</dbReference>
<dbReference type="Proteomes" id="UP000682733">
    <property type="component" value="Unassembled WGS sequence"/>
</dbReference>
<dbReference type="EMBL" id="CAJOBA010087742">
    <property type="protein sequence ID" value="CAF4470794.1"/>
    <property type="molecule type" value="Genomic_DNA"/>
</dbReference>
<dbReference type="GO" id="GO:0006281">
    <property type="term" value="P:DNA repair"/>
    <property type="evidence" value="ECO:0007669"/>
    <property type="project" value="TreeGrafter"/>
</dbReference>
<dbReference type="AlphaFoldDB" id="A0A8S2WZL8"/>
<evidence type="ECO:0000313" key="1">
    <source>
        <dbReference type="EMBL" id="CAF4470794.1"/>
    </source>
</evidence>
<dbReference type="InterPro" id="IPR027417">
    <property type="entry name" value="P-loop_NTPase"/>
</dbReference>
<protein>
    <submittedName>
        <fullName evidence="1">Uncharacterized protein</fullName>
    </submittedName>
</protein>
<gene>
    <name evidence="1" type="ORF">TMI583_LOCUS46687</name>
</gene>
<dbReference type="PANTHER" id="PTHR12083">
    <property type="entry name" value="BIFUNCTIONAL POLYNUCLEOTIDE PHOSPHATASE/KINASE"/>
    <property type="match status" value="1"/>
</dbReference>
<dbReference type="Gene3D" id="3.40.50.300">
    <property type="entry name" value="P-loop containing nucleotide triphosphate hydrolases"/>
    <property type="match status" value="1"/>
</dbReference>
<comment type="caution">
    <text evidence="1">The sequence shown here is derived from an EMBL/GenBank/DDBJ whole genome shotgun (WGS) entry which is preliminary data.</text>
</comment>
<accession>A0A8S2WZL8</accession>
<name>A0A8S2WZL8_9BILA</name>
<reference evidence="1" key="1">
    <citation type="submission" date="2021-02" db="EMBL/GenBank/DDBJ databases">
        <authorList>
            <person name="Nowell W R."/>
        </authorList>
    </citation>
    <scope>NUCLEOTIDE SEQUENCE</scope>
</reference>
<feature type="non-terminal residue" evidence="1">
    <location>
        <position position="1"/>
    </location>
</feature>
<evidence type="ECO:0000313" key="2">
    <source>
        <dbReference type="Proteomes" id="UP000682733"/>
    </source>
</evidence>
<proteinExistence type="predicted"/>
<organism evidence="1 2">
    <name type="scientific">Didymodactylos carnosus</name>
    <dbReference type="NCBI Taxonomy" id="1234261"/>
    <lineage>
        <taxon>Eukaryota</taxon>
        <taxon>Metazoa</taxon>
        <taxon>Spiralia</taxon>
        <taxon>Gnathifera</taxon>
        <taxon>Rotifera</taxon>
        <taxon>Eurotatoria</taxon>
        <taxon>Bdelloidea</taxon>
        <taxon>Philodinida</taxon>
        <taxon>Philodinidae</taxon>
        <taxon>Didymodactylos</taxon>
    </lineage>
</organism>
<dbReference type="GO" id="GO:0046403">
    <property type="term" value="F:polynucleotide 3'-phosphatase activity"/>
    <property type="evidence" value="ECO:0007669"/>
    <property type="project" value="TreeGrafter"/>
</dbReference>
<dbReference type="GO" id="GO:0003690">
    <property type="term" value="F:double-stranded DNA binding"/>
    <property type="evidence" value="ECO:0007669"/>
    <property type="project" value="TreeGrafter"/>
</dbReference>